<evidence type="ECO:0000313" key="2">
    <source>
        <dbReference type="EMBL" id="CAA9400911.1"/>
    </source>
</evidence>
<feature type="compositionally biased region" description="Basic and acidic residues" evidence="1">
    <location>
        <begin position="211"/>
        <end position="226"/>
    </location>
</feature>
<protein>
    <submittedName>
        <fullName evidence="2">FIG01964566: Predicted membrane protein, hemolysin III homolog</fullName>
    </submittedName>
</protein>
<feature type="region of interest" description="Disordered" evidence="1">
    <location>
        <begin position="205"/>
        <end position="226"/>
    </location>
</feature>
<name>A0A6J4P1A2_9PSEU</name>
<proteinExistence type="predicted"/>
<sequence>ARRDRCSAPRARAAGQAPPARLVAPLVVRRVHRGVGRAHLRVGVPRGRRGGVGHHRVLHHHPRAVRHERALPPPHLAHGAQSRDHETRRPLDDLPVHRRHLHAGHHPDHGPGPGAARAHDRLGGRARRGRAEDGLAARARLGRGAGLPRPGLRRRLRHPRPAARWRGRRAGADPGRRPALHHRRDLLRDAVAEPVARDVRVPRVLPRGHGAGRDLPPRRDLAGAVL</sequence>
<feature type="region of interest" description="Disordered" evidence="1">
    <location>
        <begin position="62"/>
        <end position="88"/>
    </location>
</feature>
<feature type="non-terminal residue" evidence="2">
    <location>
        <position position="226"/>
    </location>
</feature>
<feature type="region of interest" description="Disordered" evidence="1">
    <location>
        <begin position="101"/>
        <end position="181"/>
    </location>
</feature>
<feature type="non-terminal residue" evidence="2">
    <location>
        <position position="1"/>
    </location>
</feature>
<gene>
    <name evidence="2" type="ORF">AVDCRST_MAG66-1439</name>
</gene>
<dbReference type="AlphaFoldDB" id="A0A6J4P1A2"/>
<accession>A0A6J4P1A2</accession>
<reference evidence="2" key="1">
    <citation type="submission" date="2020-02" db="EMBL/GenBank/DDBJ databases">
        <authorList>
            <person name="Meier V. D."/>
        </authorList>
    </citation>
    <scope>NUCLEOTIDE SEQUENCE</scope>
    <source>
        <strain evidence="2">AVDCRST_MAG66</strain>
    </source>
</reference>
<feature type="compositionally biased region" description="Basic residues" evidence="1">
    <location>
        <begin position="151"/>
        <end position="169"/>
    </location>
</feature>
<dbReference type="EMBL" id="CADCUS010000215">
    <property type="protein sequence ID" value="CAA9400911.1"/>
    <property type="molecule type" value="Genomic_DNA"/>
</dbReference>
<evidence type="ECO:0000256" key="1">
    <source>
        <dbReference type="SAM" id="MobiDB-lite"/>
    </source>
</evidence>
<organism evidence="2">
    <name type="scientific">uncultured Pseudonocardia sp</name>
    <dbReference type="NCBI Taxonomy" id="211455"/>
    <lineage>
        <taxon>Bacteria</taxon>
        <taxon>Bacillati</taxon>
        <taxon>Actinomycetota</taxon>
        <taxon>Actinomycetes</taxon>
        <taxon>Pseudonocardiales</taxon>
        <taxon>Pseudonocardiaceae</taxon>
        <taxon>Pseudonocardia</taxon>
        <taxon>environmental samples</taxon>
    </lineage>
</organism>
<feature type="compositionally biased region" description="Basic and acidic residues" evidence="1">
    <location>
        <begin position="117"/>
        <end position="135"/>
    </location>
</feature>